<feature type="domain" description="TRAM" evidence="6">
    <location>
        <begin position="10"/>
        <end position="68"/>
    </location>
</feature>
<keyword evidence="3 4" id="KW-0949">S-adenosyl-L-methionine</keyword>
<dbReference type="InterPro" id="IPR012340">
    <property type="entry name" value="NA-bd_OB-fold"/>
</dbReference>
<evidence type="ECO:0000256" key="3">
    <source>
        <dbReference type="ARBA" id="ARBA00022691"/>
    </source>
</evidence>
<feature type="binding site" evidence="4">
    <location>
        <position position="288"/>
    </location>
    <ligand>
        <name>S-adenosyl-L-methionine</name>
        <dbReference type="ChEBI" id="CHEBI:59789"/>
    </ligand>
</feature>
<dbReference type="Gene3D" id="2.40.50.1070">
    <property type="match status" value="1"/>
</dbReference>
<dbReference type="InterPro" id="IPR029063">
    <property type="entry name" value="SAM-dependent_MTases_sf"/>
</dbReference>
<feature type="active site" evidence="5">
    <location>
        <position position="363"/>
    </location>
</feature>
<dbReference type="PROSITE" id="PS01230">
    <property type="entry name" value="TRMA_1"/>
    <property type="match status" value="1"/>
</dbReference>
<evidence type="ECO:0000256" key="5">
    <source>
        <dbReference type="PROSITE-ProRule" id="PRU10015"/>
    </source>
</evidence>
<dbReference type="PROSITE" id="PS50926">
    <property type="entry name" value="TRAM"/>
    <property type="match status" value="1"/>
</dbReference>
<proteinExistence type="inferred from homology"/>
<dbReference type="PANTHER" id="PTHR11061">
    <property type="entry name" value="RNA M5U METHYLTRANSFERASE"/>
    <property type="match status" value="1"/>
</dbReference>
<evidence type="ECO:0000259" key="6">
    <source>
        <dbReference type="PROSITE" id="PS50926"/>
    </source>
</evidence>
<dbReference type="Gene3D" id="2.40.50.140">
    <property type="entry name" value="Nucleic acid-binding proteins"/>
    <property type="match status" value="1"/>
</dbReference>
<dbReference type="GO" id="GO:0070041">
    <property type="term" value="F:rRNA (uridine-C5-)-methyltransferase activity"/>
    <property type="evidence" value="ECO:0007669"/>
    <property type="project" value="TreeGrafter"/>
</dbReference>
<evidence type="ECO:0000256" key="2">
    <source>
        <dbReference type="ARBA" id="ARBA00022679"/>
    </source>
</evidence>
<dbReference type="Pfam" id="PF01938">
    <property type="entry name" value="TRAM"/>
    <property type="match status" value="1"/>
</dbReference>
<feature type="binding site" evidence="4">
    <location>
        <position position="336"/>
    </location>
    <ligand>
        <name>S-adenosyl-L-methionine</name>
        <dbReference type="ChEBI" id="CHEBI:59789"/>
    </ligand>
</feature>
<name>A0A6J4UR53_9BACT</name>
<dbReference type="PANTHER" id="PTHR11061:SF30">
    <property type="entry name" value="TRNA (URACIL(54)-C(5))-METHYLTRANSFERASE"/>
    <property type="match status" value="1"/>
</dbReference>
<evidence type="ECO:0000313" key="7">
    <source>
        <dbReference type="EMBL" id="CAA9558423.1"/>
    </source>
</evidence>
<dbReference type="InterPro" id="IPR030391">
    <property type="entry name" value="MeTrfase_TrmA_CS"/>
</dbReference>
<dbReference type="InterPro" id="IPR010280">
    <property type="entry name" value="U5_MeTrfase_fam"/>
</dbReference>
<dbReference type="PROSITE" id="PS01231">
    <property type="entry name" value="TRMA_2"/>
    <property type="match status" value="1"/>
</dbReference>
<protein>
    <submittedName>
        <fullName evidence="7">RNA methyltransferase, TrmA family</fullName>
    </submittedName>
</protein>
<evidence type="ECO:0000256" key="1">
    <source>
        <dbReference type="ARBA" id="ARBA00022603"/>
    </source>
</evidence>
<comment type="similarity">
    <text evidence="4">Belongs to the class I-like SAM-binding methyltransferase superfamily. RNA M5U methyltransferase family.</text>
</comment>
<sequence>MSAMDRRAGPSFVGETIETTVERLVAGGVGLAHAPGKTLFVAAAAPGDRVRVRIERDQGKVAHARIVDLLEPSSDRIEPPFPGLAASGAAGFAHLRYPAQLAAKQTIVHDALRRIGGIPLEAPPEIVPSPREWGYRIRAEWHYDPVQPALGFLAAGSRRVVDLPDDPLVVPELALAYADIRATMMAGRLGDEALTIQAATAGGDVSLHPDPDGGEPREIVAEVAGERLAFDARCFFQGNGSLLEPLVEEAMRFADVPSAESPALDLFCGVGFFTLPLARRHRRVIGLELDPHSAIFAQRNADEAGLRGVRIAAQSVEDWGKEAFRSYGRPAFLLLDPPRGGLAPSAARGLLKLRPGRVTYVSCDPATLARDLKLLMGDGYVLERLVAFDLFPQTPHVEVVAHLTRTTEEAG</sequence>
<accession>A0A6J4UR53</accession>
<dbReference type="Pfam" id="PF05958">
    <property type="entry name" value="tRNA_U5-meth_tr"/>
    <property type="match status" value="1"/>
</dbReference>
<feature type="active site" description="Nucleophile" evidence="4">
    <location>
        <position position="363"/>
    </location>
</feature>
<dbReference type="EMBL" id="CADCWF010000148">
    <property type="protein sequence ID" value="CAA9558423.1"/>
    <property type="molecule type" value="Genomic_DNA"/>
</dbReference>
<reference evidence="7" key="1">
    <citation type="submission" date="2020-02" db="EMBL/GenBank/DDBJ databases">
        <authorList>
            <person name="Meier V. D."/>
        </authorList>
    </citation>
    <scope>NUCLEOTIDE SEQUENCE</scope>
    <source>
        <strain evidence="7">AVDCRST_MAG59</strain>
    </source>
</reference>
<dbReference type="InterPro" id="IPR030390">
    <property type="entry name" value="MeTrfase_TrmA_AS"/>
</dbReference>
<dbReference type="PROSITE" id="PS51687">
    <property type="entry name" value="SAM_MT_RNA_M5U"/>
    <property type="match status" value="1"/>
</dbReference>
<keyword evidence="1 4" id="KW-0489">Methyltransferase</keyword>
<evidence type="ECO:0000256" key="4">
    <source>
        <dbReference type="PROSITE-ProRule" id="PRU01024"/>
    </source>
</evidence>
<dbReference type="Gene3D" id="3.40.50.150">
    <property type="entry name" value="Vaccinia Virus protein VP39"/>
    <property type="match status" value="2"/>
</dbReference>
<organism evidence="7">
    <name type="scientific">uncultured Thermomicrobiales bacterium</name>
    <dbReference type="NCBI Taxonomy" id="1645740"/>
    <lineage>
        <taxon>Bacteria</taxon>
        <taxon>Pseudomonadati</taxon>
        <taxon>Thermomicrobiota</taxon>
        <taxon>Thermomicrobia</taxon>
        <taxon>Thermomicrobiales</taxon>
        <taxon>environmental samples</taxon>
    </lineage>
</organism>
<feature type="binding site" evidence="4">
    <location>
        <position position="237"/>
    </location>
    <ligand>
        <name>S-adenosyl-L-methionine</name>
        <dbReference type="ChEBI" id="CHEBI:59789"/>
    </ligand>
</feature>
<dbReference type="SUPFAM" id="SSF50249">
    <property type="entry name" value="Nucleic acid-binding proteins"/>
    <property type="match status" value="1"/>
</dbReference>
<gene>
    <name evidence="7" type="ORF">AVDCRST_MAG59-2451</name>
</gene>
<dbReference type="CDD" id="cd02440">
    <property type="entry name" value="AdoMet_MTases"/>
    <property type="match status" value="1"/>
</dbReference>
<dbReference type="AlphaFoldDB" id="A0A6J4UR53"/>
<keyword evidence="2 4" id="KW-0808">Transferase</keyword>
<feature type="binding site" evidence="4">
    <location>
        <position position="267"/>
    </location>
    <ligand>
        <name>S-adenosyl-L-methionine</name>
        <dbReference type="ChEBI" id="CHEBI:59789"/>
    </ligand>
</feature>
<dbReference type="GO" id="GO:0070475">
    <property type="term" value="P:rRNA base methylation"/>
    <property type="evidence" value="ECO:0007669"/>
    <property type="project" value="TreeGrafter"/>
</dbReference>
<dbReference type="InterPro" id="IPR002792">
    <property type="entry name" value="TRAM_dom"/>
</dbReference>
<dbReference type="SUPFAM" id="SSF53335">
    <property type="entry name" value="S-adenosyl-L-methionine-dependent methyltransferases"/>
    <property type="match status" value="1"/>
</dbReference>